<evidence type="ECO:0000313" key="3">
    <source>
        <dbReference type="Proteomes" id="UP001385951"/>
    </source>
</evidence>
<dbReference type="Pfam" id="PF12223">
    <property type="entry name" value="DUF3602"/>
    <property type="match status" value="1"/>
</dbReference>
<dbReference type="AlphaFoldDB" id="A0AAW0FZG1"/>
<dbReference type="PANTHER" id="PTHR34693">
    <property type="entry name" value="PROTEIN PAR32"/>
    <property type="match status" value="1"/>
</dbReference>
<organism evidence="2 3">
    <name type="scientific">Cerrena zonata</name>
    <dbReference type="NCBI Taxonomy" id="2478898"/>
    <lineage>
        <taxon>Eukaryota</taxon>
        <taxon>Fungi</taxon>
        <taxon>Dikarya</taxon>
        <taxon>Basidiomycota</taxon>
        <taxon>Agaricomycotina</taxon>
        <taxon>Agaricomycetes</taxon>
        <taxon>Polyporales</taxon>
        <taxon>Cerrenaceae</taxon>
        <taxon>Cerrena</taxon>
    </lineage>
</organism>
<sequence>MSVAERTPSKSPQRRASLISSLSAKIGRVLGDVDENTSTTSSIYDDVSSINTKVEKVEEEGQANASTQKAKKDRSVSRGRDNFHSSGRGGAGNIRRKDSGQSQEPISPRVMTGREVEVHSPIRRGRNTSVDSDKSASQAVGRGGIGNIRSRSRARAASHIPAGNTQLTATILSEAAANNAEYERNVIQNSQESSKILQKSGRGGIGNITTQAKSRSRSRGPNIHSTGRGGVGNLQPGSVYDAENTEFLEEVDRLRINHEDGVHSTGRGGLANMTSLHSPPPEGVPHHGVTYEAMGRGGAGNIIRSRSASRDPEGRSPFRRQAWNC</sequence>
<dbReference type="InterPro" id="IPR022024">
    <property type="entry name" value="DUF3602"/>
</dbReference>
<dbReference type="PANTHER" id="PTHR34693:SF1">
    <property type="entry name" value="PROTEIN PAR32"/>
    <property type="match status" value="1"/>
</dbReference>
<dbReference type="EMBL" id="JASBNA010000032">
    <property type="protein sequence ID" value="KAK7683043.1"/>
    <property type="molecule type" value="Genomic_DNA"/>
</dbReference>
<dbReference type="Proteomes" id="UP001385951">
    <property type="component" value="Unassembled WGS sequence"/>
</dbReference>
<feature type="compositionally biased region" description="Polar residues" evidence="1">
    <location>
        <begin position="36"/>
        <end position="52"/>
    </location>
</feature>
<feature type="region of interest" description="Disordered" evidence="1">
    <location>
        <begin position="195"/>
        <end position="238"/>
    </location>
</feature>
<protein>
    <submittedName>
        <fullName evidence="2">Uncharacterized protein</fullName>
    </submittedName>
</protein>
<evidence type="ECO:0000313" key="2">
    <source>
        <dbReference type="EMBL" id="KAK7683043.1"/>
    </source>
</evidence>
<feature type="compositionally biased region" description="Polar residues" evidence="1">
    <location>
        <begin position="127"/>
        <end position="138"/>
    </location>
</feature>
<name>A0AAW0FZG1_9APHY</name>
<keyword evidence="3" id="KW-1185">Reference proteome</keyword>
<proteinExistence type="predicted"/>
<gene>
    <name evidence="2" type="ORF">QCA50_013715</name>
</gene>
<feature type="region of interest" description="Disordered" evidence="1">
    <location>
        <begin position="1"/>
        <end position="161"/>
    </location>
</feature>
<feature type="region of interest" description="Disordered" evidence="1">
    <location>
        <begin position="281"/>
        <end position="325"/>
    </location>
</feature>
<reference evidence="2 3" key="1">
    <citation type="submission" date="2022-09" db="EMBL/GenBank/DDBJ databases">
        <authorList>
            <person name="Palmer J.M."/>
        </authorList>
    </citation>
    <scope>NUCLEOTIDE SEQUENCE [LARGE SCALE GENOMIC DNA]</scope>
    <source>
        <strain evidence="2 3">DSM 7382</strain>
    </source>
</reference>
<comment type="caution">
    <text evidence="2">The sequence shown here is derived from an EMBL/GenBank/DDBJ whole genome shotgun (WGS) entry which is preliminary data.</text>
</comment>
<accession>A0AAW0FZG1</accession>
<feature type="compositionally biased region" description="Basic and acidic residues" evidence="1">
    <location>
        <begin position="73"/>
        <end position="83"/>
    </location>
</feature>
<dbReference type="InterPro" id="IPR053203">
    <property type="entry name" value="Cisplatin_resist-associated"/>
</dbReference>
<evidence type="ECO:0000256" key="1">
    <source>
        <dbReference type="SAM" id="MobiDB-lite"/>
    </source>
</evidence>